<accession>X1KR69</accession>
<reference evidence="1" key="1">
    <citation type="journal article" date="2014" name="Front. Microbiol.">
        <title>High frequency of phylogenetically diverse reductive dehalogenase-homologous genes in deep subseafloor sedimentary metagenomes.</title>
        <authorList>
            <person name="Kawai M."/>
            <person name="Futagami T."/>
            <person name="Toyoda A."/>
            <person name="Takaki Y."/>
            <person name="Nishi S."/>
            <person name="Hori S."/>
            <person name="Arai W."/>
            <person name="Tsubouchi T."/>
            <person name="Morono Y."/>
            <person name="Uchiyama I."/>
            <person name="Ito T."/>
            <person name="Fujiyama A."/>
            <person name="Inagaki F."/>
            <person name="Takami H."/>
        </authorList>
    </citation>
    <scope>NUCLEOTIDE SEQUENCE</scope>
    <source>
        <strain evidence="1">Expedition CK06-06</strain>
    </source>
</reference>
<feature type="non-terminal residue" evidence="1">
    <location>
        <position position="165"/>
    </location>
</feature>
<name>X1KR69_9ZZZZ</name>
<organism evidence="1">
    <name type="scientific">marine sediment metagenome</name>
    <dbReference type="NCBI Taxonomy" id="412755"/>
    <lineage>
        <taxon>unclassified sequences</taxon>
        <taxon>metagenomes</taxon>
        <taxon>ecological metagenomes</taxon>
    </lineage>
</organism>
<protein>
    <submittedName>
        <fullName evidence="1">Uncharacterized protein</fullName>
    </submittedName>
</protein>
<dbReference type="EMBL" id="BARV01007527">
    <property type="protein sequence ID" value="GAI09188.1"/>
    <property type="molecule type" value="Genomic_DNA"/>
</dbReference>
<sequence>MGEKSFQFPIELALDTRNSREIEQLYVDSMVTDFEFHTQYKPQKLVVDPNYEVLKIQKMPPRLGWFWDDYPKYILIYGTLAEANENKLAAEIFKEDYLRRLSEIIKADTFVSLGDLNNKCIILFGRPKTNKISQQFGDIFPIKFEEDKFNWQGITYDQPKGEFRP</sequence>
<comment type="caution">
    <text evidence="1">The sequence shown here is derived from an EMBL/GenBank/DDBJ whole genome shotgun (WGS) entry which is preliminary data.</text>
</comment>
<proteinExistence type="predicted"/>
<gene>
    <name evidence="1" type="ORF">S06H3_15308</name>
</gene>
<dbReference type="AlphaFoldDB" id="X1KR69"/>
<evidence type="ECO:0000313" key="1">
    <source>
        <dbReference type="EMBL" id="GAI09188.1"/>
    </source>
</evidence>